<dbReference type="SUPFAM" id="SSF88874">
    <property type="entry name" value="Receptor-binding domain of short tail fibre protein gp12"/>
    <property type="match status" value="1"/>
</dbReference>
<dbReference type="InterPro" id="IPR011083">
    <property type="entry name" value="Phage_tail_collar_dom"/>
</dbReference>
<dbReference type="Pfam" id="PF07484">
    <property type="entry name" value="Collar"/>
    <property type="match status" value="1"/>
</dbReference>
<sequence length="212" mass="21611">MAKEPFSLMISRTIIAAAGAASFIGGATSVGAQEYYLAQVLPIAGSYCPTGTLEASGGLLPISQNQALFSLLGTNYGGDGITTFALPDMRGREIVHLGQGNGLPDYALAQRGGRSSVTLDTSTMPPHSHTGTGVLEASAVPATAGTPAGNSLATSSSPLLIYDTTAPDQPLGAGTIDVVPSTAGAGQPFQLQSPYQVIRWCIVTEGLFPSRN</sequence>
<dbReference type="RefSeq" id="WP_268880470.1">
    <property type="nucleotide sequence ID" value="NZ_CP114029.1"/>
</dbReference>
<proteinExistence type="predicted"/>
<reference evidence="3" key="1">
    <citation type="submission" date="2022-12" db="EMBL/GenBank/DDBJ databases">
        <title>Jiella pelagia sp. nov., isolated from phosphonate enriched culture of Northwest Pacific surface seawater.</title>
        <authorList>
            <person name="Shin D.Y."/>
            <person name="Hwang C.Y."/>
        </authorList>
    </citation>
    <scope>NUCLEOTIDE SEQUENCE</scope>
    <source>
        <strain evidence="3">HL-NP1</strain>
    </source>
</reference>
<protein>
    <submittedName>
        <fullName evidence="3">Tail fiber protein</fullName>
    </submittedName>
</protein>
<evidence type="ECO:0000259" key="2">
    <source>
        <dbReference type="Pfam" id="PF07484"/>
    </source>
</evidence>
<name>A0ABY7BVZ2_9HYPH</name>
<evidence type="ECO:0000313" key="3">
    <source>
        <dbReference type="EMBL" id="WAP67994.1"/>
    </source>
</evidence>
<feature type="region of interest" description="Disordered" evidence="1">
    <location>
        <begin position="114"/>
        <end position="133"/>
    </location>
</feature>
<accession>A0ABY7BVZ2</accession>
<gene>
    <name evidence="3" type="ORF">OH818_21630</name>
</gene>
<dbReference type="Gene3D" id="3.90.1340.10">
    <property type="entry name" value="Phage tail collar domain"/>
    <property type="match status" value="1"/>
</dbReference>
<keyword evidence="4" id="KW-1185">Reference proteome</keyword>
<feature type="compositionally biased region" description="Polar residues" evidence="1">
    <location>
        <begin position="114"/>
        <end position="131"/>
    </location>
</feature>
<evidence type="ECO:0000256" key="1">
    <source>
        <dbReference type="SAM" id="MobiDB-lite"/>
    </source>
</evidence>
<dbReference type="EMBL" id="CP114029">
    <property type="protein sequence ID" value="WAP67994.1"/>
    <property type="molecule type" value="Genomic_DNA"/>
</dbReference>
<evidence type="ECO:0000313" key="4">
    <source>
        <dbReference type="Proteomes" id="UP001164020"/>
    </source>
</evidence>
<dbReference type="InterPro" id="IPR037053">
    <property type="entry name" value="Phage_tail_collar_dom_sf"/>
</dbReference>
<dbReference type="Proteomes" id="UP001164020">
    <property type="component" value="Chromosome"/>
</dbReference>
<organism evidence="3 4">
    <name type="scientific">Jiella pelagia</name>
    <dbReference type="NCBI Taxonomy" id="2986949"/>
    <lineage>
        <taxon>Bacteria</taxon>
        <taxon>Pseudomonadati</taxon>
        <taxon>Pseudomonadota</taxon>
        <taxon>Alphaproteobacteria</taxon>
        <taxon>Hyphomicrobiales</taxon>
        <taxon>Aurantimonadaceae</taxon>
        <taxon>Jiella</taxon>
    </lineage>
</organism>
<feature type="domain" description="Phage tail collar" evidence="2">
    <location>
        <begin position="39"/>
        <end position="93"/>
    </location>
</feature>